<feature type="region of interest" description="Disordered" evidence="5">
    <location>
        <begin position="527"/>
        <end position="578"/>
    </location>
</feature>
<evidence type="ECO:0000313" key="8">
    <source>
        <dbReference type="Proteomes" id="UP000590412"/>
    </source>
</evidence>
<organism evidence="7 8">
    <name type="scientific">Candida parapsilosis</name>
    <name type="common">Yeast</name>
    <dbReference type="NCBI Taxonomy" id="5480"/>
    <lineage>
        <taxon>Eukaryota</taxon>
        <taxon>Fungi</taxon>
        <taxon>Dikarya</taxon>
        <taxon>Ascomycota</taxon>
        <taxon>Saccharomycotina</taxon>
        <taxon>Pichiomycetes</taxon>
        <taxon>Debaryomycetaceae</taxon>
        <taxon>Candida/Lodderomyces clade</taxon>
        <taxon>Candida</taxon>
    </lineage>
</organism>
<feature type="compositionally biased region" description="Polar residues" evidence="5">
    <location>
        <begin position="610"/>
        <end position="620"/>
    </location>
</feature>
<gene>
    <name evidence="7" type="ORF">FOB60_002613</name>
</gene>
<feature type="compositionally biased region" description="Low complexity" evidence="5">
    <location>
        <begin position="556"/>
        <end position="570"/>
    </location>
</feature>
<dbReference type="InterPro" id="IPR015943">
    <property type="entry name" value="WD40/YVTN_repeat-like_dom_sf"/>
</dbReference>
<keyword evidence="3" id="KW-0539">Nucleus</keyword>
<evidence type="ECO:0000256" key="4">
    <source>
        <dbReference type="SAM" id="Coils"/>
    </source>
</evidence>
<keyword evidence="4" id="KW-0175">Coiled coil</keyword>
<reference evidence="7" key="1">
    <citation type="submission" date="2020-03" db="EMBL/GenBank/DDBJ databases">
        <title>FDA dAtabase for Regulatory Grade micrObial Sequences (FDA-ARGOS): Supporting development and validation of Infectious Disease Dx tests.</title>
        <authorList>
            <person name="Campos J."/>
            <person name="Goldberg B."/>
            <person name="Tallon L."/>
            <person name="Sadzewicz L."/>
            <person name="Vavikolanu K."/>
            <person name="Mehta A."/>
            <person name="Aluvathingal J."/>
            <person name="Nadendla S."/>
            <person name="Nandy P."/>
            <person name="Geyer C."/>
            <person name="Yan Y."/>
            <person name="Sichtig H."/>
        </authorList>
    </citation>
    <scope>NUCLEOTIDE SEQUENCE [LARGE SCALE GENOMIC DNA]</scope>
    <source>
        <strain evidence="7">FDAARGOS_652</strain>
    </source>
</reference>
<evidence type="ECO:0000256" key="2">
    <source>
        <dbReference type="ARBA" id="ARBA00022448"/>
    </source>
</evidence>
<sequence>MNEIEEVVSDNYGFKLIDDTSVSEPIDLEQFKNGQELRLLAIHDKQRIIAASNSKSLKFISADTLEEIGTVERDFGITQLYFTESKFYILNNNIIQTLTLDQIKRKDYQFLSLEGNYTNLKPLNDEVYLALDEDGNLYHNSSKIASNVIRFIWHKSSSPIYVTKSDQFQIMGKPIGYDEATKEDLSDLHLVELFSIKDYIFLVYDSSEEQPSDDHQIRTFLLKYEKDEKYTPYAIEIASPYGAAYRTTTYYYASITNWLESTQLQFITSSLSLEIGILDQTNTPPESIVPSEDSNKANYPIDDETSLDVSPIGFAISVHELNSKVDSPCVGVEGEVVGKLPKMYALLDNGKLRSWWVFNKKGILKDKVSLERAIAVEDSVVATHKVENFKKDSSTTDTNAQPPANPFQAVNNPFGASTAGAFKSPIAAASKTDGATHYPTKSAFGSTGFGSGQTSTSAFGSTGFGSGQAPKSSFGSTGFATDQAAKSSFGSTGFGVSTAPATGFGSWGFGSIQKTTATSGKSNLSSGFGKFSNQQPATFENTTSGKNIFNDDDKTSSPFGQSSTTSSPFGKLGSTTGSAHQPLTQAKSIFGQTSASTTTASPIAALGKNATTEGINNTRPTPYADFMESTKESAPVPVDSVTKDELKPLTQKASSPSLQNDFFVSNKTGEDDLAAAFGAIGTNEKPSGVFNSPFGGLKKSNSPAPFASLQKPKESSPFASLQKPKESSPFASLQKPKEASPFANFKTSFTKEEEKWHKDFDNQRDMKDESQISENTPDEGEDSEEAADEAPKDDTRNVSDSLDEFEATENYDLSQDDEEDEVDDQKFVDESEKNDSSWINISKKDATGRVLAQSLVDIEHDGAPIKSKEADVVVEEPVDEPADDPIKPVEFLVFDGFSESLEKSDDPITNKIRTIIANTEGNLQFLAKNVSAVTGYIDAHSTSGKQWHKITEVGNLQYDKEMYKGKLHYLHERETEIEKLNLKLQQSQRDQRLLEKSFSQLVLLEKASSKNLKLLKNRPLEPRKQEMRDRLRKKLANVQSLESKLRTLLMSAKAKSSLGSSTVDKIETIISQLGDQILDKKLALNELEDEMKKLNLGENSKSLTTNSRAAKLELRNRLREMNAKRITQ</sequence>
<feature type="region of interest" description="Disordered" evidence="5">
    <location>
        <begin position="691"/>
        <end position="839"/>
    </location>
</feature>
<dbReference type="SUPFAM" id="SSF117289">
    <property type="entry name" value="Nucleoporin domain"/>
    <property type="match status" value="1"/>
</dbReference>
<feature type="domain" description="Nucleoporin Nup159/Nup146 N-terminal" evidence="6">
    <location>
        <begin position="77"/>
        <end position="352"/>
    </location>
</feature>
<feature type="coiled-coil region" evidence="4">
    <location>
        <begin position="970"/>
        <end position="997"/>
    </location>
</feature>
<comment type="caution">
    <text evidence="7">The sequence shown here is derived from an EMBL/GenBank/DDBJ whole genome shotgun (WGS) entry which is preliminary data.</text>
</comment>
<dbReference type="InterPro" id="IPR039462">
    <property type="entry name" value="Nup159/Nup146_N"/>
</dbReference>
<protein>
    <recommendedName>
        <fullName evidence="6">Nucleoporin Nup159/Nup146 N-terminal domain-containing protein</fullName>
    </recommendedName>
</protein>
<comment type="subcellular location">
    <subcellularLocation>
        <location evidence="1">Nucleus</location>
    </subcellularLocation>
</comment>
<evidence type="ECO:0000256" key="5">
    <source>
        <dbReference type="SAM" id="MobiDB-lite"/>
    </source>
</evidence>
<feature type="coiled-coil region" evidence="4">
    <location>
        <begin position="1070"/>
        <end position="1097"/>
    </location>
</feature>
<feature type="region of interest" description="Disordered" evidence="5">
    <location>
        <begin position="610"/>
        <end position="641"/>
    </location>
</feature>
<accession>A0A8X7NJM7</accession>
<feature type="compositionally biased region" description="Acidic residues" evidence="5">
    <location>
        <begin position="776"/>
        <end position="788"/>
    </location>
</feature>
<proteinExistence type="predicted"/>
<dbReference type="Gene3D" id="2.130.10.10">
    <property type="entry name" value="YVTN repeat-like/Quinoprotein amine dehydrogenase"/>
    <property type="match status" value="1"/>
</dbReference>
<dbReference type="EMBL" id="JABWAB010000004">
    <property type="protein sequence ID" value="KAF6052357.1"/>
    <property type="molecule type" value="Genomic_DNA"/>
</dbReference>
<feature type="compositionally biased region" description="Acidic residues" evidence="5">
    <location>
        <begin position="801"/>
        <end position="823"/>
    </location>
</feature>
<evidence type="ECO:0000313" key="7">
    <source>
        <dbReference type="EMBL" id="KAF6052357.1"/>
    </source>
</evidence>
<dbReference type="AlphaFoldDB" id="A0A8X7NJM7"/>
<dbReference type="Proteomes" id="UP000590412">
    <property type="component" value="Unassembled WGS sequence"/>
</dbReference>
<feature type="compositionally biased region" description="Polar residues" evidence="5">
    <location>
        <begin position="527"/>
        <end position="547"/>
    </location>
</feature>
<feature type="compositionally biased region" description="Basic and acidic residues" evidence="5">
    <location>
        <begin position="824"/>
        <end position="835"/>
    </location>
</feature>
<evidence type="ECO:0000256" key="1">
    <source>
        <dbReference type="ARBA" id="ARBA00004123"/>
    </source>
</evidence>
<dbReference type="GO" id="GO:0005634">
    <property type="term" value="C:nucleus"/>
    <property type="evidence" value="ECO:0007669"/>
    <property type="project" value="UniProtKB-SubCell"/>
</dbReference>
<evidence type="ECO:0000256" key="3">
    <source>
        <dbReference type="ARBA" id="ARBA00023242"/>
    </source>
</evidence>
<evidence type="ECO:0000259" key="6">
    <source>
        <dbReference type="Pfam" id="PF16755"/>
    </source>
</evidence>
<dbReference type="Pfam" id="PF16755">
    <property type="entry name" value="Beta-prop_NUP159_NUP214"/>
    <property type="match status" value="1"/>
</dbReference>
<name>A0A8X7NJM7_CANPA</name>
<feature type="compositionally biased region" description="Basic and acidic residues" evidence="5">
    <location>
        <begin position="749"/>
        <end position="770"/>
    </location>
</feature>
<keyword evidence="2" id="KW-0813">Transport</keyword>